<evidence type="ECO:0000259" key="7">
    <source>
        <dbReference type="SMART" id="SM01386"/>
    </source>
</evidence>
<dbReference type="GeneID" id="56144760"/>
<proteinExistence type="inferred from homology"/>
<keyword evidence="2 4" id="KW-0689">Ribosomal protein</keyword>
<feature type="compositionally biased region" description="Basic residues" evidence="6">
    <location>
        <begin position="1"/>
        <end position="10"/>
    </location>
</feature>
<dbReference type="NCBIfam" id="NF006331">
    <property type="entry name" value="PRK08561.1"/>
    <property type="match status" value="1"/>
</dbReference>
<dbReference type="Pfam" id="PF00312">
    <property type="entry name" value="Ribosomal_S15"/>
    <property type="match status" value="1"/>
</dbReference>
<name>A0A7D6GV90_9EURY</name>
<dbReference type="PANTHER" id="PTHR11885">
    <property type="entry name" value="RIBOSOMAL PROTEIN S15P/S13E"/>
    <property type="match status" value="1"/>
</dbReference>
<evidence type="ECO:0000256" key="5">
    <source>
        <dbReference type="RuleBase" id="RU003919"/>
    </source>
</evidence>
<dbReference type="GO" id="GO:0070181">
    <property type="term" value="F:small ribosomal subunit rRNA binding"/>
    <property type="evidence" value="ECO:0007669"/>
    <property type="project" value="TreeGrafter"/>
</dbReference>
<dbReference type="Gene3D" id="1.10.287.10">
    <property type="entry name" value="S15/NS1, RNA-binding"/>
    <property type="match status" value="1"/>
</dbReference>
<dbReference type="GO" id="GO:0006412">
    <property type="term" value="P:translation"/>
    <property type="evidence" value="ECO:0007669"/>
    <property type="project" value="UniProtKB-UniRule"/>
</dbReference>
<dbReference type="SMART" id="SM01386">
    <property type="entry name" value="Ribosomal_S13_N"/>
    <property type="match status" value="1"/>
</dbReference>
<dbReference type="GO" id="GO:0003735">
    <property type="term" value="F:structural constituent of ribosome"/>
    <property type="evidence" value="ECO:0007669"/>
    <property type="project" value="InterPro"/>
</dbReference>
<dbReference type="Pfam" id="PF08069">
    <property type="entry name" value="Ribosomal_S13_N"/>
    <property type="match status" value="1"/>
</dbReference>
<dbReference type="PANTHER" id="PTHR11885:SF6">
    <property type="entry name" value="SMALL RIBOSOMAL SUBUNIT PROTEIN US15"/>
    <property type="match status" value="1"/>
</dbReference>
<dbReference type="SMART" id="SM01387">
    <property type="entry name" value="Ribosomal_S15"/>
    <property type="match status" value="1"/>
</dbReference>
<dbReference type="OrthoDB" id="6533at2157"/>
<accession>A0A7D6GV90</accession>
<gene>
    <name evidence="4" type="primary">rps15</name>
    <name evidence="8" type="ORF">HYG81_16105</name>
</gene>
<feature type="compositionally biased region" description="Basic and acidic residues" evidence="6">
    <location>
        <begin position="33"/>
        <end position="45"/>
    </location>
</feature>
<comment type="similarity">
    <text evidence="1 4 5">Belongs to the universal ribosomal protein uS15 family.</text>
</comment>
<dbReference type="PROSITE" id="PS00362">
    <property type="entry name" value="RIBOSOMAL_S15"/>
    <property type="match status" value="1"/>
</dbReference>
<feature type="region of interest" description="Disordered" evidence="6">
    <location>
        <begin position="1"/>
        <end position="66"/>
    </location>
</feature>
<dbReference type="AlphaFoldDB" id="A0A7D6GV90"/>
<dbReference type="EMBL" id="CP059154">
    <property type="protein sequence ID" value="QLK25586.1"/>
    <property type="molecule type" value="Genomic_DNA"/>
</dbReference>
<dbReference type="RefSeq" id="WP_180840773.1">
    <property type="nucleotide sequence ID" value="NZ_CP059154.1"/>
</dbReference>
<feature type="compositionally biased region" description="Acidic residues" evidence="6">
    <location>
        <begin position="21"/>
        <end position="32"/>
    </location>
</feature>
<protein>
    <recommendedName>
        <fullName evidence="4">Small ribosomal subunit protein uS15</fullName>
    </recommendedName>
</protein>
<evidence type="ECO:0000256" key="1">
    <source>
        <dbReference type="ARBA" id="ARBA00008434"/>
    </source>
</evidence>
<dbReference type="HAMAP" id="MF_01343_A">
    <property type="entry name" value="Ribosomal_uS15_A"/>
    <property type="match status" value="1"/>
</dbReference>
<dbReference type="InterPro" id="IPR009068">
    <property type="entry name" value="uS15_NS1_RNA-bd_sf"/>
</dbReference>
<evidence type="ECO:0000256" key="2">
    <source>
        <dbReference type="ARBA" id="ARBA00022980"/>
    </source>
</evidence>
<dbReference type="InterPro" id="IPR023029">
    <property type="entry name" value="Ribosomal_uS15_arc_euk"/>
</dbReference>
<evidence type="ECO:0000256" key="4">
    <source>
        <dbReference type="HAMAP-Rule" id="MF_01343"/>
    </source>
</evidence>
<dbReference type="CDD" id="cd00353">
    <property type="entry name" value="Ribosomal_S15p_S13e"/>
    <property type="match status" value="1"/>
</dbReference>
<feature type="domain" description="Small ribosomal subunit protein uS15 N-terminal" evidence="7">
    <location>
        <begin position="1"/>
        <end position="59"/>
    </location>
</feature>
<dbReference type="GO" id="GO:0022627">
    <property type="term" value="C:cytosolic small ribosomal subunit"/>
    <property type="evidence" value="ECO:0007669"/>
    <property type="project" value="TreeGrafter"/>
</dbReference>
<evidence type="ECO:0000313" key="8">
    <source>
        <dbReference type="EMBL" id="QLK25586.1"/>
    </source>
</evidence>
<dbReference type="InterPro" id="IPR012606">
    <property type="entry name" value="Ribosomal_uS15_N"/>
</dbReference>
<sequence length="158" mass="18157">MARMHTRRRGSSGSDKPSADEPPEWSDVDSDDIEARVVELAEQGHDPSQIGMKLRDEGVTGTPVPDVKLATGKKITEILEENDAQSEFPEDLRNLMIRAVRLREHIRENQQDYQNKRALQNTEAKVRRLVKYYRGDEIAPDFQYSYDVATELLELEDE</sequence>
<organism evidence="8 9">
    <name type="scientific">Natrinema zhouii</name>
    <dbReference type="NCBI Taxonomy" id="1710539"/>
    <lineage>
        <taxon>Archaea</taxon>
        <taxon>Methanobacteriati</taxon>
        <taxon>Methanobacteriota</taxon>
        <taxon>Stenosarchaea group</taxon>
        <taxon>Halobacteria</taxon>
        <taxon>Halobacteriales</taxon>
        <taxon>Natrialbaceae</taxon>
        <taxon>Natrinema</taxon>
    </lineage>
</organism>
<evidence type="ECO:0000313" key="9">
    <source>
        <dbReference type="Proteomes" id="UP000510869"/>
    </source>
</evidence>
<comment type="subunit">
    <text evidence="4">Part of the 30S ribosomal subunit.</text>
</comment>
<dbReference type="InterPro" id="IPR000589">
    <property type="entry name" value="Ribosomal_uS15"/>
</dbReference>
<dbReference type="KEGG" id="nay:HYG81_16105"/>
<dbReference type="Proteomes" id="UP000510869">
    <property type="component" value="Chromosome"/>
</dbReference>
<evidence type="ECO:0000256" key="3">
    <source>
        <dbReference type="ARBA" id="ARBA00023274"/>
    </source>
</evidence>
<evidence type="ECO:0000256" key="6">
    <source>
        <dbReference type="SAM" id="MobiDB-lite"/>
    </source>
</evidence>
<keyword evidence="3 4" id="KW-0687">Ribonucleoprotein</keyword>
<keyword evidence="9" id="KW-1185">Reference proteome</keyword>
<dbReference type="Gene3D" id="4.10.860.130">
    <property type="match status" value="1"/>
</dbReference>
<dbReference type="SUPFAM" id="SSF47060">
    <property type="entry name" value="S15/NS1 RNA-binding domain"/>
    <property type="match status" value="1"/>
</dbReference>
<reference evidence="8 9" key="1">
    <citation type="submission" date="2020-07" db="EMBL/GenBank/DDBJ databases">
        <title>Natrinema (YPL30) sp. nov. and Haloterrigena xxxxxx (YPL8) sp. nov., isolated from a salt mine.</title>
        <authorList>
            <person name="Cui H."/>
        </authorList>
    </citation>
    <scope>NUCLEOTIDE SEQUENCE [LARGE SCALE GENOMIC DNA]</scope>
    <source>
        <strain evidence="8 9">YPL13</strain>
    </source>
</reference>